<protein>
    <recommendedName>
        <fullName evidence="3">Winged helix DNA-binding domain-containing protein</fullName>
    </recommendedName>
</protein>
<dbReference type="Pfam" id="PF06224">
    <property type="entry name" value="AlkZ-like"/>
    <property type="match status" value="1"/>
</dbReference>
<dbReference type="PATRIC" id="fig|582680.6.peg.766"/>
<reference evidence="1 2" key="1">
    <citation type="submission" date="2015-02" db="EMBL/GenBank/DDBJ databases">
        <title>Draft genome sequences of ten Microbacterium spp. with emphasis on heavy metal contaminated environments.</title>
        <authorList>
            <person name="Corretto E."/>
        </authorList>
    </citation>
    <scope>NUCLEOTIDE SEQUENCE [LARGE SCALE GENOMIC DNA]</scope>
    <source>
        <strain evidence="1 2">ARN176</strain>
    </source>
</reference>
<evidence type="ECO:0008006" key="3">
    <source>
        <dbReference type="Google" id="ProtNLM"/>
    </source>
</evidence>
<dbReference type="InterPro" id="IPR009351">
    <property type="entry name" value="AlkZ-like"/>
</dbReference>
<dbReference type="EMBL" id="JYIX01000026">
    <property type="protein sequence ID" value="KJL34693.1"/>
    <property type="molecule type" value="Genomic_DNA"/>
</dbReference>
<accession>A0A0F0LNI6</accession>
<organism evidence="1 2">
    <name type="scientific">Microbacterium azadirachtae</name>
    <dbReference type="NCBI Taxonomy" id="582680"/>
    <lineage>
        <taxon>Bacteria</taxon>
        <taxon>Bacillati</taxon>
        <taxon>Actinomycetota</taxon>
        <taxon>Actinomycetes</taxon>
        <taxon>Micrococcales</taxon>
        <taxon>Microbacteriaceae</taxon>
        <taxon>Microbacterium</taxon>
    </lineage>
</organism>
<dbReference type="AlphaFoldDB" id="A0A0F0LNI6"/>
<dbReference type="STRING" id="582680.RS86_00746"/>
<dbReference type="PANTHER" id="PTHR38479">
    <property type="entry name" value="LMO0824 PROTEIN"/>
    <property type="match status" value="1"/>
</dbReference>
<keyword evidence="2" id="KW-1185">Reference proteome</keyword>
<name>A0A0F0LNI6_9MICO</name>
<sequence>MMDPMTALLSERLRSHRLTAPARTPVAAARHMLAVQGQEFVAGRWALGIRSSGAPTLAVVDAAFDRGELVRTHTMRGTLHVIPAEDVRWVLSVTGDRQLRQDATRQRQLGIDDALVARVESAFRERLADGGRTRAQLFDDLTEIGIDPAGQRGVHLIYALNVRGILVQGPVVHRDDAVSREQLFMLGEEWLPETAPPADPLAELFVRYVDGHGPVTVDDFAWWSGLPITVAREAVERGRARVTEKAEGVFIGTVRPRRAAGADDAATLALPMFDEYYISYADRSVVATAEGMALIGPGKNGMVRASLLAAGRIAGAWTHSAAVGRHRDEPIPEFFGGEPAPNPTAVASALRRYADFVSAH</sequence>
<dbReference type="Proteomes" id="UP000033740">
    <property type="component" value="Unassembled WGS sequence"/>
</dbReference>
<evidence type="ECO:0000313" key="2">
    <source>
        <dbReference type="Proteomes" id="UP000033740"/>
    </source>
</evidence>
<proteinExistence type="predicted"/>
<dbReference type="PANTHER" id="PTHR38479:SF2">
    <property type="entry name" value="WINGED HELIX DNA-BINDING DOMAIN-CONTAINING PROTEIN"/>
    <property type="match status" value="1"/>
</dbReference>
<gene>
    <name evidence="1" type="ORF">RS86_00746</name>
</gene>
<evidence type="ECO:0000313" key="1">
    <source>
        <dbReference type="EMBL" id="KJL34693.1"/>
    </source>
</evidence>
<comment type="caution">
    <text evidence="1">The sequence shown here is derived from an EMBL/GenBank/DDBJ whole genome shotgun (WGS) entry which is preliminary data.</text>
</comment>